<dbReference type="OrthoDB" id="5683711at2"/>
<evidence type="ECO:0000313" key="2">
    <source>
        <dbReference type="Proteomes" id="UP000275510"/>
    </source>
</evidence>
<dbReference type="Proteomes" id="UP000275510">
    <property type="component" value="Chromosome"/>
</dbReference>
<reference evidence="1 2" key="1">
    <citation type="submission" date="2018-12" db="EMBL/GenBank/DDBJ databases">
        <authorList>
            <consortium name="Pathogen Informatics"/>
        </authorList>
    </citation>
    <scope>NUCLEOTIDE SEQUENCE [LARGE SCALE GENOMIC DNA]</scope>
    <source>
        <strain evidence="1 2">NCTC10976</strain>
    </source>
</reference>
<dbReference type="AlphaFoldDB" id="A0A223MD17"/>
<evidence type="ECO:0000313" key="1">
    <source>
        <dbReference type="EMBL" id="VEJ17508.1"/>
    </source>
</evidence>
<accession>A0A223MD17</accession>
<dbReference type="EMBL" id="LR134515">
    <property type="protein sequence ID" value="VEJ17508.1"/>
    <property type="molecule type" value="Genomic_DNA"/>
</dbReference>
<sequence>MNKPSLLSYFNSAALIFLLCSHFGLIEPKNWLYNFSQSSGVKIITPIQEVKNTLELYKKDLENLQNNTSKYALKSELTSVTNNLQSKLDTNILDIKNVIKENQQSIRAMQGQTNISREIKYWQNKYDNNSCNSSYQVNSNLCIELRNRISNVQQKLSY</sequence>
<protein>
    <submittedName>
        <fullName evidence="1">Uncharacterized protein</fullName>
    </submittedName>
</protein>
<gene>
    <name evidence="1" type="ORF">NCTC10976_01639</name>
</gene>
<proteinExistence type="predicted"/>
<dbReference type="RefSeq" id="WP_005619261.1">
    <property type="nucleotide sequence ID" value="NZ_CBDBSU010000037.1"/>
</dbReference>
<name>A0A223MD17_ACTPL</name>
<dbReference type="GeneID" id="48599769"/>
<organism evidence="1 2">
    <name type="scientific">Actinobacillus pleuropneumoniae</name>
    <name type="common">Haemophilus pleuropneumoniae</name>
    <dbReference type="NCBI Taxonomy" id="715"/>
    <lineage>
        <taxon>Bacteria</taxon>
        <taxon>Pseudomonadati</taxon>
        <taxon>Pseudomonadota</taxon>
        <taxon>Gammaproteobacteria</taxon>
        <taxon>Pasteurellales</taxon>
        <taxon>Pasteurellaceae</taxon>
        <taxon>Actinobacillus</taxon>
    </lineage>
</organism>